<dbReference type="AlphaFoldDB" id="A0A8B3CQF6"/>
<keyword evidence="1" id="KW-0812">Transmembrane</keyword>
<protein>
    <submittedName>
        <fullName evidence="2">Uncharacterized protein</fullName>
    </submittedName>
</protein>
<accession>A0A8B3CQF6</accession>
<comment type="caution">
    <text evidence="2">The sequence shown here is derived from an EMBL/GenBank/DDBJ whole genome shotgun (WGS) entry which is preliminary data.</text>
</comment>
<organism evidence="2 3">
    <name type="scientific">Leptospira stimsonii</name>
    <dbReference type="NCBI Taxonomy" id="2202203"/>
    <lineage>
        <taxon>Bacteria</taxon>
        <taxon>Pseudomonadati</taxon>
        <taxon>Spirochaetota</taxon>
        <taxon>Spirochaetia</taxon>
        <taxon>Leptospirales</taxon>
        <taxon>Leptospiraceae</taxon>
        <taxon>Leptospira</taxon>
    </lineage>
</organism>
<gene>
    <name evidence="2" type="ORF">DLM78_10345</name>
</gene>
<evidence type="ECO:0000313" key="3">
    <source>
        <dbReference type="Proteomes" id="UP000266669"/>
    </source>
</evidence>
<sequence length="141" mass="16620">MSLNNDIGLDGDDVDDFFKDINRYILIDWTSFNFKDYFNEEGDLTLWRGLFLFCHLPLVLLSSILNQVLQLFRINTVLNLAYRPCCFNKNKKPFTVADLILTAYSCKWKNFLSPSLPVEAELKSLQNDFKNRFERKHRGKK</sequence>
<reference evidence="3" key="1">
    <citation type="submission" date="2018-05" db="EMBL/GenBank/DDBJ databases">
        <title>Leptospira yasudae sp. nov. and Leptospira stimsonii sp. nov., two pathogenic species of the genus Leptospira isolated from environmental sources.</title>
        <authorList>
            <person name="Casanovas-Massana A."/>
            <person name="Hamond C."/>
            <person name="Santos L.A."/>
            <person name="Hacker K.P."/>
            <person name="Balassiano I."/>
            <person name="Medeiros M.A."/>
            <person name="Reis M.G."/>
            <person name="Ko A.I."/>
            <person name="Wunder E.A."/>
        </authorList>
    </citation>
    <scope>NUCLEOTIDE SEQUENCE [LARGE SCALE GENOMIC DNA]</scope>
    <source>
        <strain evidence="3">AMB6-RJ</strain>
    </source>
</reference>
<evidence type="ECO:0000256" key="1">
    <source>
        <dbReference type="SAM" id="Phobius"/>
    </source>
</evidence>
<name>A0A8B3CQF6_9LEPT</name>
<feature type="transmembrane region" description="Helical" evidence="1">
    <location>
        <begin position="46"/>
        <end position="65"/>
    </location>
</feature>
<dbReference type="Proteomes" id="UP000266669">
    <property type="component" value="Unassembled WGS sequence"/>
</dbReference>
<evidence type="ECO:0000313" key="2">
    <source>
        <dbReference type="EMBL" id="RHX86242.1"/>
    </source>
</evidence>
<keyword evidence="1" id="KW-1133">Transmembrane helix</keyword>
<dbReference type="EMBL" id="QHCS01000002">
    <property type="protein sequence ID" value="RHX86242.1"/>
    <property type="molecule type" value="Genomic_DNA"/>
</dbReference>
<proteinExistence type="predicted"/>
<keyword evidence="1" id="KW-0472">Membrane</keyword>